<proteinExistence type="predicted"/>
<keyword evidence="3" id="KW-1185">Reference proteome</keyword>
<keyword evidence="1" id="KW-0812">Transmembrane</keyword>
<evidence type="ECO:0000313" key="3">
    <source>
        <dbReference type="Proteomes" id="UP001070176"/>
    </source>
</evidence>
<dbReference type="EMBL" id="JAOVZV010000019">
    <property type="protein sequence ID" value="MCX8533964.1"/>
    <property type="molecule type" value="Genomic_DNA"/>
</dbReference>
<reference evidence="2" key="1">
    <citation type="submission" date="2022-10" db="EMBL/GenBank/DDBJ databases">
        <title>Chryseobacterium sp. nov., a novel bacterial species.</title>
        <authorList>
            <person name="Cao Y."/>
        </authorList>
    </citation>
    <scope>NUCLEOTIDE SEQUENCE</scope>
    <source>
        <strain evidence="2">KC 927</strain>
    </source>
</reference>
<accession>A0ABT3Y742</accession>
<gene>
    <name evidence="2" type="ORF">OEA66_16580</name>
</gene>
<sequence>MKQSMIMAGIALIMIILGVVFKINTFLLSAVIGIFLGSIVQIFTNRKSTS</sequence>
<comment type="caution">
    <text evidence="2">The sequence shown here is derived from an EMBL/GenBank/DDBJ whole genome shotgun (WGS) entry which is preliminary data.</text>
</comment>
<dbReference type="RefSeq" id="WP_267282424.1">
    <property type="nucleotide sequence ID" value="NZ_JAOVZV010000019.1"/>
</dbReference>
<organism evidence="2 3">
    <name type="scientific">Chryseobacterium luquanense</name>
    <dbReference type="NCBI Taxonomy" id="2983766"/>
    <lineage>
        <taxon>Bacteria</taxon>
        <taxon>Pseudomonadati</taxon>
        <taxon>Bacteroidota</taxon>
        <taxon>Flavobacteriia</taxon>
        <taxon>Flavobacteriales</taxon>
        <taxon>Weeksellaceae</taxon>
        <taxon>Chryseobacterium group</taxon>
        <taxon>Chryseobacterium</taxon>
    </lineage>
</organism>
<evidence type="ECO:0000313" key="2">
    <source>
        <dbReference type="EMBL" id="MCX8533964.1"/>
    </source>
</evidence>
<keyword evidence="1" id="KW-0472">Membrane</keyword>
<evidence type="ECO:0000256" key="1">
    <source>
        <dbReference type="SAM" id="Phobius"/>
    </source>
</evidence>
<dbReference type="Proteomes" id="UP001070176">
    <property type="component" value="Unassembled WGS sequence"/>
</dbReference>
<keyword evidence="1" id="KW-1133">Transmembrane helix</keyword>
<protein>
    <submittedName>
        <fullName evidence="2">Uncharacterized protein</fullName>
    </submittedName>
</protein>
<feature type="transmembrane region" description="Helical" evidence="1">
    <location>
        <begin position="27"/>
        <end position="44"/>
    </location>
</feature>
<name>A0ABT3Y742_9FLAO</name>
<feature type="transmembrane region" description="Helical" evidence="1">
    <location>
        <begin position="5"/>
        <end position="21"/>
    </location>
</feature>